<protein>
    <recommendedName>
        <fullName evidence="5">Cytoplasmic protein</fullName>
    </recommendedName>
</protein>
<dbReference type="PANTHER" id="PTHR30547">
    <property type="entry name" value="UNCHARACTERIZED PROTEIN YHCG-RELATED"/>
    <property type="match status" value="1"/>
</dbReference>
<dbReference type="STRING" id="1403537.Q428_01745"/>
<accession>A0A017RXS6</accession>
<feature type="domain" description="YhcG N-terminal" evidence="2">
    <location>
        <begin position="19"/>
        <end position="154"/>
    </location>
</feature>
<proteinExistence type="predicted"/>
<dbReference type="RefSeq" id="WP_035377588.1">
    <property type="nucleotide sequence ID" value="NZ_AZQP01000003.1"/>
</dbReference>
<comment type="caution">
    <text evidence="3">The sequence shown here is derived from an EMBL/GenBank/DDBJ whole genome shotgun (WGS) entry which is preliminary data.</text>
</comment>
<keyword evidence="4" id="KW-1185">Reference proteome</keyword>
<dbReference type="AlphaFoldDB" id="A0A017RXS6"/>
<reference evidence="3 4" key="1">
    <citation type="journal article" date="2014" name="Genome Announc.">
        <title>Draft Genome Sequence of Fervidicella metallireducens Strain AeBT, an Iron-Reducing Thermoanaerobe from the Great Artesian Basin.</title>
        <authorList>
            <person name="Patel B.K."/>
        </authorList>
    </citation>
    <scope>NUCLEOTIDE SEQUENCE [LARGE SCALE GENOMIC DNA]</scope>
    <source>
        <strain evidence="3 4">AeB</strain>
    </source>
</reference>
<gene>
    <name evidence="3" type="ORF">Q428_01745</name>
</gene>
<dbReference type="PANTHER" id="PTHR30547:SF5">
    <property type="entry name" value="NUCLEASE YHCG-RELATED"/>
    <property type="match status" value="1"/>
</dbReference>
<dbReference type="InterPro" id="IPR053148">
    <property type="entry name" value="PD-DEXK-like_domain"/>
</dbReference>
<dbReference type="EMBL" id="AZQP01000003">
    <property type="protein sequence ID" value="EYE89538.1"/>
    <property type="molecule type" value="Genomic_DNA"/>
</dbReference>
<dbReference type="OrthoDB" id="9801263at2"/>
<dbReference type="Pfam" id="PF17761">
    <property type="entry name" value="DUF1016_N"/>
    <property type="match status" value="1"/>
</dbReference>
<dbReference type="InterPro" id="IPR041527">
    <property type="entry name" value="YhcG_N"/>
</dbReference>
<dbReference type="InterPro" id="IPR009362">
    <property type="entry name" value="YhcG_C"/>
</dbReference>
<evidence type="ECO:0000313" key="3">
    <source>
        <dbReference type="EMBL" id="EYE89538.1"/>
    </source>
</evidence>
<dbReference type="InterPro" id="IPR011856">
    <property type="entry name" value="tRNA_endonuc-like_dom_sf"/>
</dbReference>
<evidence type="ECO:0000313" key="4">
    <source>
        <dbReference type="Proteomes" id="UP000019681"/>
    </source>
</evidence>
<dbReference type="Proteomes" id="UP000019681">
    <property type="component" value="Unassembled WGS sequence"/>
</dbReference>
<name>A0A017RXS6_9CLOT</name>
<evidence type="ECO:0000259" key="2">
    <source>
        <dbReference type="Pfam" id="PF17761"/>
    </source>
</evidence>
<dbReference type="GO" id="GO:0003676">
    <property type="term" value="F:nucleic acid binding"/>
    <property type="evidence" value="ECO:0007669"/>
    <property type="project" value="InterPro"/>
</dbReference>
<organism evidence="3 4">
    <name type="scientific">Fervidicella metallireducens AeB</name>
    <dbReference type="NCBI Taxonomy" id="1403537"/>
    <lineage>
        <taxon>Bacteria</taxon>
        <taxon>Bacillati</taxon>
        <taxon>Bacillota</taxon>
        <taxon>Clostridia</taxon>
        <taxon>Eubacteriales</taxon>
        <taxon>Clostridiaceae</taxon>
        <taxon>Fervidicella</taxon>
    </lineage>
</organism>
<dbReference type="Pfam" id="PF06250">
    <property type="entry name" value="YhcG_C"/>
    <property type="match status" value="1"/>
</dbReference>
<dbReference type="Gene3D" id="3.40.1350.10">
    <property type="match status" value="1"/>
</dbReference>
<feature type="domain" description="YhcG PDDEXK nuclease" evidence="1">
    <location>
        <begin position="183"/>
        <end position="331"/>
    </location>
</feature>
<evidence type="ECO:0000259" key="1">
    <source>
        <dbReference type="Pfam" id="PF06250"/>
    </source>
</evidence>
<evidence type="ECO:0008006" key="5">
    <source>
        <dbReference type="Google" id="ProtNLM"/>
    </source>
</evidence>
<sequence length="353" mass="41527">MSKEIINTTEELSSLYNNVSALIETTKERVYHSVNSELVLLYWNIGKTIKEDIIKVERAGYGEKVVAALAKELSEQYGRGYSKSNLFRMVQFYEAFPKGEIVATLSQQLTWSHIKEIISIKDELKRDFYATMCSTERWSVRTLRERISSMMYERTAISKKPELTIINDLKLLREENKMSPDLFFKDPYVLDFLGLEDTYSEKDLENAILAELEKFILEMGIDFAFLGRQKRITIDNRDYYIDLLFYHRRMRRLVVIELKLEEFKPEHKGQVELYLRWLNKYERMEGEESPLALILCAEKSSETIELLELDNSGIHVAQYLTQMPPKEVFEEKLHKAIQRARLQLEQRGQNSDA</sequence>